<protein>
    <submittedName>
        <fullName evidence="2">Chemosensory protein 5</fullName>
    </submittedName>
</protein>
<name>A0A0R8P0H5_CHRPA</name>
<feature type="chain" id="PRO_5006587710" evidence="1">
    <location>
        <begin position="19"/>
        <end position="130"/>
    </location>
</feature>
<proteinExistence type="evidence at transcript level"/>
<evidence type="ECO:0000313" key="2">
    <source>
        <dbReference type="EMBL" id="AKW47187.1"/>
    </source>
</evidence>
<dbReference type="AlphaFoldDB" id="A0A0R8P0H5"/>
<dbReference type="InterPro" id="IPR005055">
    <property type="entry name" value="A10/PebIII"/>
</dbReference>
<keyword evidence="1" id="KW-0732">Signal</keyword>
<sequence length="130" mass="14944">MKYAITFAIVALATIVYALPKPDDEKYTTKYDNVDVDSILSNERLLKNYIDCIEGKGKCTAEGEELKQHMKDAIQNCCDKCSEKQKEGVKKVFKHFEEKKPEVLNKLKAEHDPNGEFEKVCREKVKDIDI</sequence>
<dbReference type="Pfam" id="PF03392">
    <property type="entry name" value="OS-D"/>
    <property type="match status" value="1"/>
</dbReference>
<feature type="signal peptide" evidence="1">
    <location>
        <begin position="1"/>
        <end position="18"/>
    </location>
</feature>
<dbReference type="PANTHER" id="PTHR11257:SF12">
    <property type="entry name" value="EJACULATORY BULB-SPECIFIC PROTEIN 3-RELATED"/>
    <property type="match status" value="1"/>
</dbReference>
<dbReference type="SUPFAM" id="SSF100910">
    <property type="entry name" value="Chemosensory protein Csp2"/>
    <property type="match status" value="1"/>
</dbReference>
<reference evidence="2" key="1">
    <citation type="submission" date="2014-10" db="EMBL/GenBank/DDBJ databases">
        <title>Identification and comparison of genes expressed in the antennae of Chrysopa pallens and Chrysoperla sinica.</title>
        <authorList>
            <person name="Li Z."/>
        </authorList>
    </citation>
    <scope>NUCLEOTIDE SEQUENCE</scope>
</reference>
<evidence type="ECO:0000256" key="1">
    <source>
        <dbReference type="SAM" id="SignalP"/>
    </source>
</evidence>
<dbReference type="PANTHER" id="PTHR11257">
    <property type="entry name" value="CHEMOSENSORY PROTEIN-RELATED"/>
    <property type="match status" value="1"/>
</dbReference>
<dbReference type="EMBL" id="KP082895">
    <property type="protein sequence ID" value="AKW47187.1"/>
    <property type="molecule type" value="mRNA"/>
</dbReference>
<organism evidence="2">
    <name type="scientific">Chrysopa pallens</name>
    <name type="common">Green lacewing</name>
    <name type="synonym">Hemerobius pallens</name>
    <dbReference type="NCBI Taxonomy" id="417485"/>
    <lineage>
        <taxon>Eukaryota</taxon>
        <taxon>Metazoa</taxon>
        <taxon>Ecdysozoa</taxon>
        <taxon>Arthropoda</taxon>
        <taxon>Hexapoda</taxon>
        <taxon>Insecta</taxon>
        <taxon>Pterygota</taxon>
        <taxon>Neoptera</taxon>
        <taxon>Endopterygota</taxon>
        <taxon>Neuroptera</taxon>
        <taxon>Hemerobiiformia</taxon>
        <taxon>Chrysopidae</taxon>
        <taxon>Chrysopinae</taxon>
        <taxon>Chrysopa</taxon>
    </lineage>
</organism>
<dbReference type="Gene3D" id="1.10.2080.10">
    <property type="entry name" value="Insect odorant-binding protein A10/Ejaculatory bulb-specific protein 3"/>
    <property type="match status" value="1"/>
</dbReference>
<dbReference type="InterPro" id="IPR036682">
    <property type="entry name" value="OS_D_A10/PebIII_sf"/>
</dbReference>
<accession>A0A0R8P0H5</accession>